<keyword evidence="9" id="KW-0804">Transcription</keyword>
<dbReference type="PANTHER" id="PTHR33516:SF2">
    <property type="entry name" value="LEXA REPRESSOR-RELATED"/>
    <property type="match status" value="1"/>
</dbReference>
<dbReference type="RefSeq" id="WP_184019828.1">
    <property type="nucleotide sequence ID" value="NZ_JACHFD010000014.1"/>
</dbReference>
<dbReference type="Proteomes" id="UP000557717">
    <property type="component" value="Unassembled WGS sequence"/>
</dbReference>
<dbReference type="InterPro" id="IPR036390">
    <property type="entry name" value="WH_DNA-bd_sf"/>
</dbReference>
<evidence type="ECO:0000256" key="6">
    <source>
        <dbReference type="ARBA" id="ARBA00022813"/>
    </source>
</evidence>
<dbReference type="Gene3D" id="1.10.10.10">
    <property type="entry name" value="Winged helix-like DNA-binding domain superfamily/Winged helix DNA-binding domain"/>
    <property type="match status" value="1"/>
</dbReference>
<dbReference type="GO" id="GO:0004252">
    <property type="term" value="F:serine-type endopeptidase activity"/>
    <property type="evidence" value="ECO:0007669"/>
    <property type="project" value="UniProtKB-EC"/>
</dbReference>
<evidence type="ECO:0000256" key="1">
    <source>
        <dbReference type="ARBA" id="ARBA00007484"/>
    </source>
</evidence>
<evidence type="ECO:0000256" key="12">
    <source>
        <dbReference type="RuleBase" id="RU003991"/>
    </source>
</evidence>
<protein>
    <submittedName>
        <fullName evidence="15">Repressor LexA</fullName>
        <ecNumber evidence="15">3.4.21.88</ecNumber>
    </submittedName>
</protein>
<dbReference type="CDD" id="cd06529">
    <property type="entry name" value="S24_LexA-like"/>
    <property type="match status" value="1"/>
</dbReference>
<comment type="caution">
    <text evidence="15">The sequence shown here is derived from an EMBL/GenBank/DDBJ whole genome shotgun (WGS) entry which is preliminary data.</text>
</comment>
<gene>
    <name evidence="15" type="ORF">HNR46_002882</name>
</gene>
<evidence type="ECO:0000259" key="14">
    <source>
        <dbReference type="Pfam" id="PF01726"/>
    </source>
</evidence>
<keyword evidence="11" id="KW-0742">SOS response</keyword>
<dbReference type="InterPro" id="IPR050077">
    <property type="entry name" value="LexA_repressor"/>
</dbReference>
<evidence type="ECO:0000256" key="7">
    <source>
        <dbReference type="ARBA" id="ARBA00023015"/>
    </source>
</evidence>
<evidence type="ECO:0000256" key="11">
    <source>
        <dbReference type="ARBA" id="ARBA00023236"/>
    </source>
</evidence>
<evidence type="ECO:0000256" key="5">
    <source>
        <dbReference type="ARBA" id="ARBA00022801"/>
    </source>
</evidence>
<dbReference type="NCBIfam" id="TIGR00498">
    <property type="entry name" value="lexA"/>
    <property type="match status" value="1"/>
</dbReference>
<dbReference type="InterPro" id="IPR039418">
    <property type="entry name" value="LexA-like"/>
</dbReference>
<dbReference type="Pfam" id="PF00717">
    <property type="entry name" value="Peptidase_S24"/>
    <property type="match status" value="1"/>
</dbReference>
<keyword evidence="2" id="KW-0678">Repressor</keyword>
<keyword evidence="3" id="KW-0235">DNA replication</keyword>
<dbReference type="InterPro" id="IPR006200">
    <property type="entry name" value="LexA"/>
</dbReference>
<evidence type="ECO:0000313" key="16">
    <source>
        <dbReference type="Proteomes" id="UP000557717"/>
    </source>
</evidence>
<dbReference type="GO" id="GO:0003677">
    <property type="term" value="F:DNA binding"/>
    <property type="evidence" value="ECO:0007669"/>
    <property type="project" value="UniProtKB-KW"/>
</dbReference>
<dbReference type="InterPro" id="IPR015927">
    <property type="entry name" value="Peptidase_S24_S26A/B/C"/>
</dbReference>
<feature type="domain" description="Peptidase S24/S26A/S26B/S26C" evidence="13">
    <location>
        <begin position="82"/>
        <end position="197"/>
    </location>
</feature>
<evidence type="ECO:0000256" key="4">
    <source>
        <dbReference type="ARBA" id="ARBA00022763"/>
    </source>
</evidence>
<keyword evidence="16" id="KW-1185">Reference proteome</keyword>
<reference evidence="15 16" key="1">
    <citation type="submission" date="2020-08" db="EMBL/GenBank/DDBJ databases">
        <title>Genomic Encyclopedia of Type Strains, Phase IV (KMG-IV): sequencing the most valuable type-strain genomes for metagenomic binning, comparative biology and taxonomic classification.</title>
        <authorList>
            <person name="Goeker M."/>
        </authorList>
    </citation>
    <scope>NUCLEOTIDE SEQUENCE [LARGE SCALE GENOMIC DNA]</scope>
    <source>
        <strain evidence="15 16">YC6886</strain>
    </source>
</reference>
<proteinExistence type="inferred from homology"/>
<feature type="domain" description="LexA repressor DNA-binding" evidence="14">
    <location>
        <begin position="3"/>
        <end position="66"/>
    </location>
</feature>
<dbReference type="GO" id="GO:0006260">
    <property type="term" value="P:DNA replication"/>
    <property type="evidence" value="ECO:0007669"/>
    <property type="project" value="UniProtKB-KW"/>
</dbReference>
<dbReference type="EC" id="3.4.21.88" evidence="15"/>
<keyword evidence="5 12" id="KW-0378">Hydrolase</keyword>
<dbReference type="InterPro" id="IPR006197">
    <property type="entry name" value="Peptidase_S24_LexA"/>
</dbReference>
<dbReference type="Pfam" id="PF01726">
    <property type="entry name" value="LexA_DNA_bind"/>
    <property type="match status" value="1"/>
</dbReference>
<dbReference type="SUPFAM" id="SSF46785">
    <property type="entry name" value="Winged helix' DNA-binding domain"/>
    <property type="match status" value="1"/>
</dbReference>
<name>A0A840VAQ7_9BACT</name>
<evidence type="ECO:0000256" key="9">
    <source>
        <dbReference type="ARBA" id="ARBA00023163"/>
    </source>
</evidence>
<comment type="similarity">
    <text evidence="1 12">Belongs to the peptidase S24 family.</text>
</comment>
<dbReference type="InterPro" id="IPR036388">
    <property type="entry name" value="WH-like_DNA-bd_sf"/>
</dbReference>
<dbReference type="GO" id="GO:0006508">
    <property type="term" value="P:proteolysis"/>
    <property type="evidence" value="ECO:0007669"/>
    <property type="project" value="InterPro"/>
</dbReference>
<dbReference type="InterPro" id="IPR036286">
    <property type="entry name" value="LexA/Signal_pep-like_sf"/>
</dbReference>
<dbReference type="EMBL" id="JACHFD010000014">
    <property type="protein sequence ID" value="MBB5352634.1"/>
    <property type="molecule type" value="Genomic_DNA"/>
</dbReference>
<dbReference type="GO" id="GO:0045892">
    <property type="term" value="P:negative regulation of DNA-templated transcription"/>
    <property type="evidence" value="ECO:0007669"/>
    <property type="project" value="InterPro"/>
</dbReference>
<dbReference type="SUPFAM" id="SSF51306">
    <property type="entry name" value="LexA/Signal peptidase"/>
    <property type="match status" value="1"/>
</dbReference>
<dbReference type="Gene3D" id="2.10.109.10">
    <property type="entry name" value="Umud Fragment, subunit A"/>
    <property type="match status" value="1"/>
</dbReference>
<evidence type="ECO:0000259" key="13">
    <source>
        <dbReference type="Pfam" id="PF00717"/>
    </source>
</evidence>
<keyword evidence="6 12" id="KW-0068">Autocatalytic cleavage</keyword>
<dbReference type="AlphaFoldDB" id="A0A840VAQ7"/>
<evidence type="ECO:0000256" key="2">
    <source>
        <dbReference type="ARBA" id="ARBA00022491"/>
    </source>
</evidence>
<dbReference type="PRINTS" id="PR00726">
    <property type="entry name" value="LEXASERPTASE"/>
</dbReference>
<evidence type="ECO:0000256" key="3">
    <source>
        <dbReference type="ARBA" id="ARBA00022705"/>
    </source>
</evidence>
<sequence length="204" mass="22847">MSEPLTPRQREIFEYLQEYQRMCGLMPSTREIQHFFGFASQTAAMSHLRALERKGVIQRLPNKARAVVLPQQLDREPIVDIPIYGQIAAGMAQDTTAESEGCISIDISSLGIRPSARTFALKVRGDSMINAHICDGDTVILEFREPRKGDIVAALIDGETTLKRYVLKDRRPYLQAENPDYPDLIPARELVIQGVLVGLIRKAA</sequence>
<dbReference type="PANTHER" id="PTHR33516">
    <property type="entry name" value="LEXA REPRESSOR"/>
    <property type="match status" value="1"/>
</dbReference>
<evidence type="ECO:0000256" key="8">
    <source>
        <dbReference type="ARBA" id="ARBA00023125"/>
    </source>
</evidence>
<dbReference type="GO" id="GO:0006281">
    <property type="term" value="P:DNA repair"/>
    <property type="evidence" value="ECO:0007669"/>
    <property type="project" value="UniProtKB-KW"/>
</dbReference>
<evidence type="ECO:0000313" key="15">
    <source>
        <dbReference type="EMBL" id="MBB5352634.1"/>
    </source>
</evidence>
<accession>A0A840VAQ7</accession>
<dbReference type="GO" id="GO:0009432">
    <property type="term" value="P:SOS response"/>
    <property type="evidence" value="ECO:0007669"/>
    <property type="project" value="UniProtKB-KW"/>
</dbReference>
<keyword evidence="10" id="KW-0234">DNA repair</keyword>
<organism evidence="15 16">
    <name type="scientific">Haloferula luteola</name>
    <dbReference type="NCBI Taxonomy" id="595692"/>
    <lineage>
        <taxon>Bacteria</taxon>
        <taxon>Pseudomonadati</taxon>
        <taxon>Verrucomicrobiota</taxon>
        <taxon>Verrucomicrobiia</taxon>
        <taxon>Verrucomicrobiales</taxon>
        <taxon>Verrucomicrobiaceae</taxon>
        <taxon>Haloferula</taxon>
    </lineage>
</organism>
<keyword evidence="8" id="KW-0238">DNA-binding</keyword>
<keyword evidence="4" id="KW-0227">DNA damage</keyword>
<evidence type="ECO:0000256" key="10">
    <source>
        <dbReference type="ARBA" id="ARBA00023204"/>
    </source>
</evidence>
<dbReference type="InterPro" id="IPR006199">
    <property type="entry name" value="LexA_DNA-bd_dom"/>
</dbReference>
<keyword evidence="7" id="KW-0805">Transcription regulation</keyword>